<comment type="subcellular location">
    <subcellularLocation>
        <location evidence="1 7">Cell outer membrane</location>
        <topology evidence="1 7">Multi-pass membrane protein</topology>
    </subcellularLocation>
</comment>
<evidence type="ECO:0000256" key="1">
    <source>
        <dbReference type="ARBA" id="ARBA00004571"/>
    </source>
</evidence>
<evidence type="ECO:0000256" key="6">
    <source>
        <dbReference type="ARBA" id="ARBA00023237"/>
    </source>
</evidence>
<dbReference type="Pfam" id="PF13715">
    <property type="entry name" value="CarbopepD_reg_2"/>
    <property type="match status" value="1"/>
</dbReference>
<dbReference type="SUPFAM" id="SSF49464">
    <property type="entry name" value="Carboxypeptidase regulatory domain-like"/>
    <property type="match status" value="1"/>
</dbReference>
<dbReference type="Gene3D" id="2.170.130.10">
    <property type="entry name" value="TonB-dependent receptor, plug domain"/>
    <property type="match status" value="1"/>
</dbReference>
<keyword evidence="3 7" id="KW-1134">Transmembrane beta strand</keyword>
<dbReference type="InterPro" id="IPR012910">
    <property type="entry name" value="Plug_dom"/>
</dbReference>
<proteinExistence type="inferred from homology"/>
<keyword evidence="2 7" id="KW-0813">Transport</keyword>
<keyword evidence="6 7" id="KW-0998">Cell outer membrane</keyword>
<evidence type="ECO:0000259" key="8">
    <source>
        <dbReference type="Pfam" id="PF07715"/>
    </source>
</evidence>
<evidence type="ECO:0000256" key="3">
    <source>
        <dbReference type="ARBA" id="ARBA00022452"/>
    </source>
</evidence>
<accession>A0A1B8TTA7</accession>
<dbReference type="Gene3D" id="2.60.40.1120">
    <property type="entry name" value="Carboxypeptidase-like, regulatory domain"/>
    <property type="match status" value="1"/>
</dbReference>
<dbReference type="Proteomes" id="UP000092584">
    <property type="component" value="Unassembled WGS sequence"/>
</dbReference>
<dbReference type="InterPro" id="IPR039426">
    <property type="entry name" value="TonB-dep_rcpt-like"/>
</dbReference>
<dbReference type="SUPFAM" id="SSF56935">
    <property type="entry name" value="Porins"/>
    <property type="match status" value="1"/>
</dbReference>
<dbReference type="InterPro" id="IPR023996">
    <property type="entry name" value="TonB-dep_OMP_SusC/RagA"/>
</dbReference>
<keyword evidence="5 7" id="KW-0472">Membrane</keyword>
<reference evidence="10" key="1">
    <citation type="submission" date="2016-02" db="EMBL/GenBank/DDBJ databases">
        <authorList>
            <person name="Shin S.-K."/>
            <person name="Yi H."/>
            <person name="Kim E."/>
        </authorList>
    </citation>
    <scope>NUCLEOTIDE SEQUENCE [LARGE SCALE GENOMIC DNA]</scope>
    <source>
        <strain evidence="10">LPB0003</strain>
    </source>
</reference>
<evidence type="ECO:0000313" key="10">
    <source>
        <dbReference type="Proteomes" id="UP000092584"/>
    </source>
</evidence>
<feature type="domain" description="TonB-dependent receptor plug" evidence="8">
    <location>
        <begin position="201"/>
        <end position="333"/>
    </location>
</feature>
<evidence type="ECO:0000256" key="4">
    <source>
        <dbReference type="ARBA" id="ARBA00022692"/>
    </source>
</evidence>
<name>A0A1B8TTA7_9FLAO</name>
<evidence type="ECO:0000256" key="2">
    <source>
        <dbReference type="ARBA" id="ARBA00022448"/>
    </source>
</evidence>
<dbReference type="InterPro" id="IPR036942">
    <property type="entry name" value="Beta-barrel_TonB_sf"/>
</dbReference>
<protein>
    <recommendedName>
        <fullName evidence="8">TonB-dependent receptor plug domain-containing protein</fullName>
    </recommendedName>
</protein>
<dbReference type="EMBL" id="LSFM01000023">
    <property type="protein sequence ID" value="OBY62887.1"/>
    <property type="molecule type" value="Genomic_DNA"/>
</dbReference>
<dbReference type="GO" id="GO:0009279">
    <property type="term" value="C:cell outer membrane"/>
    <property type="evidence" value="ECO:0007669"/>
    <property type="project" value="UniProtKB-SubCell"/>
</dbReference>
<dbReference type="InterPro" id="IPR037066">
    <property type="entry name" value="Plug_dom_sf"/>
</dbReference>
<dbReference type="AlphaFoldDB" id="A0A1B8TTA7"/>
<evidence type="ECO:0000256" key="7">
    <source>
        <dbReference type="PROSITE-ProRule" id="PRU01360"/>
    </source>
</evidence>
<evidence type="ECO:0000313" key="9">
    <source>
        <dbReference type="EMBL" id="OBY62887.1"/>
    </source>
</evidence>
<dbReference type="InterPro" id="IPR008969">
    <property type="entry name" value="CarboxyPept-like_regulatory"/>
</dbReference>
<dbReference type="NCBIfam" id="TIGR04057">
    <property type="entry name" value="SusC_RagA_signa"/>
    <property type="match status" value="1"/>
</dbReference>
<organism evidence="9 10">
    <name type="scientific">Polaribacter vadi</name>
    <dbReference type="NCBI Taxonomy" id="1774273"/>
    <lineage>
        <taxon>Bacteria</taxon>
        <taxon>Pseudomonadati</taxon>
        <taxon>Bacteroidota</taxon>
        <taxon>Flavobacteriia</taxon>
        <taxon>Flavobacteriales</taxon>
        <taxon>Flavobacteriaceae</taxon>
    </lineage>
</organism>
<dbReference type="PROSITE" id="PS52016">
    <property type="entry name" value="TONB_DEPENDENT_REC_3"/>
    <property type="match status" value="1"/>
</dbReference>
<dbReference type="Pfam" id="PF07715">
    <property type="entry name" value="Plug"/>
    <property type="match status" value="1"/>
</dbReference>
<comment type="caution">
    <text evidence="9">The sequence shown here is derived from an EMBL/GenBank/DDBJ whole genome shotgun (WGS) entry which is preliminary data.</text>
</comment>
<gene>
    <name evidence="9" type="ORF">LPB3_12160</name>
</gene>
<dbReference type="Gene3D" id="2.40.170.20">
    <property type="entry name" value="TonB-dependent receptor, beta-barrel domain"/>
    <property type="match status" value="1"/>
</dbReference>
<evidence type="ECO:0000256" key="5">
    <source>
        <dbReference type="ARBA" id="ARBA00023136"/>
    </source>
</evidence>
<comment type="similarity">
    <text evidence="7">Belongs to the TonB-dependent receptor family.</text>
</comment>
<sequence>MMRTFIFLFCTTLFCLTPKHVFSQKDKIMIDADKMISVDEVFKIIKEQTDYSFIYHENLFNGLSKVKLKKGVIRLKKLLSHSLSVNDIDIIFTANNNILIKKRNTQQYQISGRVTDQLGLTIPGVTVLIKGTNNGVATNLDGQYVITVSDPANVLVFSYLGFQKQEITVGNQTVINVILKEDISQLDEITINAGYYNTSERKRTGNISKVEAKTIEKQPVNNPIIALQGHVSGVNIAQNGGLPGGNFRIQIRGLNFLNGLAGTYSTENNPLYVIDGIPYDSGSLESNSTTEGFNSPGGVSPLNTVNPADIKSIEVLKDADATAIYGSRGANGVILITTKKGKVGKTQVKFNMSTTLSEVASFVDLLNTQQYLEVRREAINNDGYTLESLPDQYKRRAPDLYLWDQNHYTDWQEVLIGGIAYRRNVQLSFSGGNKFTQFMLSGGYSTESTVFPGDSKYDKTTLLVNINHQSEDEKFKLNFSGNYGSDTNNLPGNDLTEQARTLAPNAPNLFDNSGNLNWENFTWRNPLSYFEEDYNVVTRNLITNAVLSYHPIPTLEFKTSLGYTDYHLSSYWALPHTRFGPVIGYDSSNSNIIKNNGSRQSWIVEPQINWKHHLGKTELKVLVGATFQGNKDQRSDLIASGFASNSQILNLKAADRITVLSDTGSKYRYQSFFARVNLDYDDKYIVNLTGRRDGSSRFGPGKQFGYFGAVGAAWIFSEEKILENSKLLSFGKLRASYGITGSDNIGNYQFLDTYSGDRAGNYNGPGLDPTGLFNPNFAWGETKKLEAALDMEFFNNRVSLSTAWYHNRSSNQLIDIPLPITTGFADINGNFDALVQNTGLEIDLHTVSIKSDQFTWRTNFNISFNKNKLIKFDNLENTSFARTLVLGEPVTINKLFHLIGVDLETGVYQYEDYNNDGVIGRDDKQWLENLGPKYFGGLGNTLTYKNLQFEIFFQFTKQKIRSYFARSLKPGSSSNILITALDRWQQAGDQNPIQRYHFLGTSEEKDAQENYLFSNAGIIDGSFIRLRNVSLSYTLPKELIKGLDLNVYLQGQNLFVITKYDGGDPETPSPRNLSSLRQFTMGLNLSF</sequence>
<dbReference type="InterPro" id="IPR023997">
    <property type="entry name" value="TonB-dep_OMP_SusC/RagA_CS"/>
</dbReference>
<dbReference type="STRING" id="1774273.LPB03_12145"/>
<keyword evidence="4 7" id="KW-0812">Transmembrane</keyword>
<keyword evidence="10" id="KW-1185">Reference proteome</keyword>
<dbReference type="NCBIfam" id="TIGR04056">
    <property type="entry name" value="OMP_RagA_SusC"/>
    <property type="match status" value="1"/>
</dbReference>